<feature type="domain" description="Small EDRK-rich factor-like N-terminal" evidence="2">
    <location>
        <begin position="53"/>
        <end position="81"/>
    </location>
</feature>
<dbReference type="Proteomes" id="UP000887564">
    <property type="component" value="Unplaced"/>
</dbReference>
<reference evidence="4" key="1">
    <citation type="submission" date="2022-11" db="UniProtKB">
        <authorList>
            <consortium name="WormBaseParasite"/>
        </authorList>
    </citation>
    <scope>IDENTIFICATION</scope>
</reference>
<keyword evidence="3" id="KW-1185">Reference proteome</keyword>
<feature type="region of interest" description="Disordered" evidence="1">
    <location>
        <begin position="62"/>
        <end position="83"/>
    </location>
</feature>
<evidence type="ECO:0000313" key="3">
    <source>
        <dbReference type="Proteomes" id="UP000887564"/>
    </source>
</evidence>
<name>A0A914RTM8_PAREQ</name>
<sequence length="83" mass="9497">MLERSIIGIEHMDHRDVRRLDVMLGEVLETKPNVAPVDRIADWSSDDVTLFSGNQRELAREKNLKKQAQMKKGQSKDAQVSVH</sequence>
<evidence type="ECO:0000259" key="2">
    <source>
        <dbReference type="Pfam" id="PF04419"/>
    </source>
</evidence>
<dbReference type="Pfam" id="PF04419">
    <property type="entry name" value="SERF-like_N"/>
    <property type="match status" value="1"/>
</dbReference>
<dbReference type="WBParaSite" id="PEQ_0000984501-mRNA-1">
    <property type="protein sequence ID" value="PEQ_0000984501-mRNA-1"/>
    <property type="gene ID" value="PEQ_0000984501"/>
</dbReference>
<accession>A0A914RTM8</accession>
<evidence type="ECO:0000313" key="4">
    <source>
        <dbReference type="WBParaSite" id="PEQ_0000984501-mRNA-1"/>
    </source>
</evidence>
<dbReference type="AlphaFoldDB" id="A0A914RTM8"/>
<protein>
    <submittedName>
        <fullName evidence="4">Small EDRK-rich factor-like N-terminal domain-containing protein</fullName>
    </submittedName>
</protein>
<evidence type="ECO:0000256" key="1">
    <source>
        <dbReference type="SAM" id="MobiDB-lite"/>
    </source>
</evidence>
<dbReference type="InterPro" id="IPR007513">
    <property type="entry name" value="SERF-like_N"/>
</dbReference>
<organism evidence="3 4">
    <name type="scientific">Parascaris equorum</name>
    <name type="common">Equine roundworm</name>
    <dbReference type="NCBI Taxonomy" id="6256"/>
    <lineage>
        <taxon>Eukaryota</taxon>
        <taxon>Metazoa</taxon>
        <taxon>Ecdysozoa</taxon>
        <taxon>Nematoda</taxon>
        <taxon>Chromadorea</taxon>
        <taxon>Rhabditida</taxon>
        <taxon>Spirurina</taxon>
        <taxon>Ascaridomorpha</taxon>
        <taxon>Ascaridoidea</taxon>
        <taxon>Ascarididae</taxon>
        <taxon>Parascaris</taxon>
    </lineage>
</organism>
<proteinExistence type="predicted"/>